<dbReference type="EMBL" id="CP133568">
    <property type="protein sequence ID" value="WMT02835.1"/>
    <property type="molecule type" value="Genomic_DNA"/>
</dbReference>
<evidence type="ECO:0008006" key="3">
    <source>
        <dbReference type="Google" id="ProtNLM"/>
    </source>
</evidence>
<dbReference type="Proteomes" id="UP001229313">
    <property type="component" value="Chromosome"/>
</dbReference>
<evidence type="ECO:0000313" key="1">
    <source>
        <dbReference type="EMBL" id="WMT02835.1"/>
    </source>
</evidence>
<accession>A0ABY9P7P7</accession>
<gene>
    <name evidence="1" type="ORF">RDV84_23200</name>
</gene>
<organism evidence="1 2">
    <name type="scientific">Lysobacter yananisis</name>
    <dbReference type="NCBI Taxonomy" id="1003114"/>
    <lineage>
        <taxon>Bacteria</taxon>
        <taxon>Pseudomonadati</taxon>
        <taxon>Pseudomonadota</taxon>
        <taxon>Gammaproteobacteria</taxon>
        <taxon>Lysobacterales</taxon>
        <taxon>Lysobacteraceae</taxon>
        <taxon>Lysobacter</taxon>
    </lineage>
</organism>
<protein>
    <recommendedName>
        <fullName evidence="3">ADP-ribosyl-(Dinitrogen reductase) hydrolase</fullName>
    </recommendedName>
</protein>
<keyword evidence="2" id="KW-1185">Reference proteome</keyword>
<proteinExistence type="predicted"/>
<evidence type="ECO:0000313" key="2">
    <source>
        <dbReference type="Proteomes" id="UP001229313"/>
    </source>
</evidence>
<reference evidence="1 2" key="1">
    <citation type="submission" date="2023-08" db="EMBL/GenBank/DDBJ databases">
        <title>The whole genome sequence of Lysobacter yananisis.</title>
        <authorList>
            <person name="Sun H."/>
        </authorList>
    </citation>
    <scope>NUCLEOTIDE SEQUENCE [LARGE SCALE GENOMIC DNA]</scope>
    <source>
        <strain evidence="1 2">SNNU513</strain>
    </source>
</reference>
<name>A0ABY9P7P7_9GAMM</name>
<sequence length="97" mass="11022">MFKISPGVAEKLRTRHSVTSDEIAECFANRTGKFFEDTRAGNITNPPTYWFVADTDTGRKLKVVFVRHVDYFAIKTAYEPTDGSDTLYLELCERHAG</sequence>
<dbReference type="RefSeq" id="WP_309151771.1">
    <property type="nucleotide sequence ID" value="NZ_CP133568.1"/>
</dbReference>